<protein>
    <recommendedName>
        <fullName evidence="3">Sulfotransferase family protein</fullName>
    </recommendedName>
</protein>
<organism evidence="1 2">
    <name type="scientific">Marinicauda salina</name>
    <dbReference type="NCBI Taxonomy" id="2135793"/>
    <lineage>
        <taxon>Bacteria</taxon>
        <taxon>Pseudomonadati</taxon>
        <taxon>Pseudomonadota</taxon>
        <taxon>Alphaproteobacteria</taxon>
        <taxon>Maricaulales</taxon>
        <taxon>Maricaulaceae</taxon>
        <taxon>Marinicauda</taxon>
    </lineage>
</organism>
<sequence>MNRFLFILSPPNSGSTALIRLLQTSANTSILKSRKGEGQFVLGAAPFLLYNSLNSKKIIPWRFIKMCWMGSWDTSKNVLVEKTPGNLFRVEELEEWFRPANYIISIRDPYAFSEGLIRRHYKHKSYTWAAQFWIKFARYQKENIELLGRKAVSTRYEDFTDQPAELVRALRKQIDMLDDIDYRRSMKVHSLDGSVERPLTNLNDKQIARLSPEQIAEITRVLSREPELLDYFGYELMD</sequence>
<keyword evidence="2" id="KW-1185">Reference proteome</keyword>
<gene>
    <name evidence="1" type="ORF">DDZ18_02390</name>
</gene>
<accession>A0A2U2BWY0</accession>
<dbReference type="InterPro" id="IPR027417">
    <property type="entry name" value="P-loop_NTPase"/>
</dbReference>
<evidence type="ECO:0000313" key="1">
    <source>
        <dbReference type="EMBL" id="PWE18474.1"/>
    </source>
</evidence>
<evidence type="ECO:0000313" key="2">
    <source>
        <dbReference type="Proteomes" id="UP000245168"/>
    </source>
</evidence>
<dbReference type="SUPFAM" id="SSF52540">
    <property type="entry name" value="P-loop containing nucleoside triphosphate hydrolases"/>
    <property type="match status" value="1"/>
</dbReference>
<proteinExistence type="predicted"/>
<name>A0A2U2BWY0_9PROT</name>
<reference evidence="2" key="1">
    <citation type="submission" date="2018-05" db="EMBL/GenBank/DDBJ databases">
        <authorList>
            <person name="Liu B.-T."/>
        </authorList>
    </citation>
    <scope>NUCLEOTIDE SEQUENCE [LARGE SCALE GENOMIC DNA]</scope>
    <source>
        <strain evidence="2">WD6-1</strain>
    </source>
</reference>
<dbReference type="AlphaFoldDB" id="A0A2U2BWY0"/>
<dbReference type="EMBL" id="QEXV01000001">
    <property type="protein sequence ID" value="PWE18474.1"/>
    <property type="molecule type" value="Genomic_DNA"/>
</dbReference>
<dbReference type="Proteomes" id="UP000245168">
    <property type="component" value="Unassembled WGS sequence"/>
</dbReference>
<dbReference type="Gene3D" id="3.40.50.300">
    <property type="entry name" value="P-loop containing nucleotide triphosphate hydrolases"/>
    <property type="match status" value="1"/>
</dbReference>
<dbReference type="Pfam" id="PF13469">
    <property type="entry name" value="Sulfotransfer_3"/>
    <property type="match status" value="1"/>
</dbReference>
<comment type="caution">
    <text evidence="1">The sequence shown here is derived from an EMBL/GenBank/DDBJ whole genome shotgun (WGS) entry which is preliminary data.</text>
</comment>
<evidence type="ECO:0008006" key="3">
    <source>
        <dbReference type="Google" id="ProtNLM"/>
    </source>
</evidence>